<dbReference type="PANTHER" id="PTHR38248">
    <property type="entry name" value="FUNK1 6"/>
    <property type="match status" value="1"/>
</dbReference>
<protein>
    <recommendedName>
        <fullName evidence="2">Protein kinase domain-containing protein</fullName>
    </recommendedName>
</protein>
<dbReference type="EMBL" id="JAUEPS010000010">
    <property type="protein sequence ID" value="KAK0461606.1"/>
    <property type="molecule type" value="Genomic_DNA"/>
</dbReference>
<comment type="caution">
    <text evidence="3">The sequence shown here is derived from an EMBL/GenBank/DDBJ whole genome shotgun (WGS) entry which is preliminary data.</text>
</comment>
<feature type="region of interest" description="Disordered" evidence="1">
    <location>
        <begin position="428"/>
        <end position="488"/>
    </location>
</feature>
<feature type="compositionally biased region" description="Low complexity" evidence="1">
    <location>
        <begin position="467"/>
        <end position="479"/>
    </location>
</feature>
<evidence type="ECO:0000256" key="1">
    <source>
        <dbReference type="SAM" id="MobiDB-lite"/>
    </source>
</evidence>
<dbReference type="InterPro" id="IPR040976">
    <property type="entry name" value="Pkinase_fungal"/>
</dbReference>
<sequence>MDGERARQPANIKLVEIDLECTQEVEFVSLLKALLAKMLLGVSADGEDTAALDTAKSEANQLFDEMLKDAIDFCNSNLLTSASAKSSLRSKLSQKMKSHLKDFCQGKSETDRCLPISMAINTIMLEYGGRLFGRLLCLSGDDQVIVIPNDPLVIESMQIMQDSPTTKHKPDNIIVQISHLVELYDTCKDFDYQFWVDSVETESKEWKQARKGADEKTSWRDIHCSLELRALRIIGTSSTPASDVLQSSGHKSESERQLASQASGSSIGAASSHSCEKKRSYAEAVGSEYAAEMTSSQKKRKILYPDLPYITTETHLRWYDSEGCIMTQPIDIIGQLPLFVVLVIILQRFDAAMWGFSDIQISQTTENGPVSFYLKSDKAKGTRFQLVGRRTFGADVRMSDDVNITPTPVVSLTSVPSVVNSHVLDGSEQFITPQGPHNASSNGPITTLAPPRPSSIPNASNTPQNTSSGSSPVRQQSSQNIPSDLPGSIGRNPQPLFFKAAWPENSQNREPQIIEEAISRANQYLGEFKAYVLGHIPTVISWQEVKFTSTGIIRLLLDLSAKRSRTLLWMVCHKLDRIEDILKLDPNKDLKAQASWKAFWELIRCHYLLWRIGIAHGDISINNLMYNAVTKKAILNDFDLAAVMKPGGISPQKKGVERTGTRPFMALELLDKADGEVRRRYPHNLESFAWCLLWRAMNDSFPKKAIHGSTTDDLESKAWLGGRVLERTAKPGFGPIWKMTHNWTG</sequence>
<feature type="compositionally biased region" description="Low complexity" evidence="1">
    <location>
        <begin position="259"/>
        <end position="271"/>
    </location>
</feature>
<organism evidence="3 4">
    <name type="scientific">Armillaria tabescens</name>
    <name type="common">Ringless honey mushroom</name>
    <name type="synonym">Agaricus tabescens</name>
    <dbReference type="NCBI Taxonomy" id="1929756"/>
    <lineage>
        <taxon>Eukaryota</taxon>
        <taxon>Fungi</taxon>
        <taxon>Dikarya</taxon>
        <taxon>Basidiomycota</taxon>
        <taxon>Agaricomycotina</taxon>
        <taxon>Agaricomycetes</taxon>
        <taxon>Agaricomycetidae</taxon>
        <taxon>Agaricales</taxon>
        <taxon>Marasmiineae</taxon>
        <taxon>Physalacriaceae</taxon>
        <taxon>Desarmillaria</taxon>
    </lineage>
</organism>
<dbReference type="GO" id="GO:0004672">
    <property type="term" value="F:protein kinase activity"/>
    <property type="evidence" value="ECO:0007669"/>
    <property type="project" value="InterPro"/>
</dbReference>
<dbReference type="InterPro" id="IPR011009">
    <property type="entry name" value="Kinase-like_dom_sf"/>
</dbReference>
<dbReference type="GO" id="GO:0005524">
    <property type="term" value="F:ATP binding"/>
    <property type="evidence" value="ECO:0007669"/>
    <property type="project" value="InterPro"/>
</dbReference>
<dbReference type="RefSeq" id="XP_060333344.1">
    <property type="nucleotide sequence ID" value="XM_060469417.1"/>
</dbReference>
<name>A0AA39T3D6_ARMTA</name>
<feature type="compositionally biased region" description="Polar residues" evidence="1">
    <location>
        <begin position="455"/>
        <end position="466"/>
    </location>
</feature>
<dbReference type="InterPro" id="IPR000719">
    <property type="entry name" value="Prot_kinase_dom"/>
</dbReference>
<dbReference type="GeneID" id="85352965"/>
<evidence type="ECO:0000313" key="4">
    <source>
        <dbReference type="Proteomes" id="UP001175211"/>
    </source>
</evidence>
<evidence type="ECO:0000259" key="2">
    <source>
        <dbReference type="PROSITE" id="PS50011"/>
    </source>
</evidence>
<dbReference type="SUPFAM" id="SSF56112">
    <property type="entry name" value="Protein kinase-like (PK-like)"/>
    <property type="match status" value="1"/>
</dbReference>
<gene>
    <name evidence="3" type="ORF">EV420DRAFT_1477370</name>
</gene>
<proteinExistence type="predicted"/>
<dbReference type="Pfam" id="PF17667">
    <property type="entry name" value="Pkinase_fungal"/>
    <property type="match status" value="1"/>
</dbReference>
<feature type="domain" description="Protein kinase" evidence="2">
    <location>
        <begin position="483"/>
        <end position="745"/>
    </location>
</feature>
<dbReference type="PROSITE" id="PS50011">
    <property type="entry name" value="PROTEIN_KINASE_DOM"/>
    <property type="match status" value="1"/>
</dbReference>
<dbReference type="Proteomes" id="UP001175211">
    <property type="component" value="Unassembled WGS sequence"/>
</dbReference>
<feature type="region of interest" description="Disordered" evidence="1">
    <location>
        <begin position="240"/>
        <end position="271"/>
    </location>
</feature>
<dbReference type="AlphaFoldDB" id="A0AA39T3D6"/>
<dbReference type="Gene3D" id="1.10.510.10">
    <property type="entry name" value="Transferase(Phosphotransferase) domain 1"/>
    <property type="match status" value="1"/>
</dbReference>
<dbReference type="PANTHER" id="PTHR38248:SF2">
    <property type="entry name" value="FUNK1 11"/>
    <property type="match status" value="1"/>
</dbReference>
<feature type="compositionally biased region" description="Polar residues" evidence="1">
    <location>
        <begin position="240"/>
        <end position="249"/>
    </location>
</feature>
<accession>A0AA39T3D6</accession>
<evidence type="ECO:0000313" key="3">
    <source>
        <dbReference type="EMBL" id="KAK0461606.1"/>
    </source>
</evidence>
<reference evidence="3" key="1">
    <citation type="submission" date="2023-06" db="EMBL/GenBank/DDBJ databases">
        <authorList>
            <consortium name="Lawrence Berkeley National Laboratory"/>
            <person name="Ahrendt S."/>
            <person name="Sahu N."/>
            <person name="Indic B."/>
            <person name="Wong-Bajracharya J."/>
            <person name="Merenyi Z."/>
            <person name="Ke H.-M."/>
            <person name="Monk M."/>
            <person name="Kocsube S."/>
            <person name="Drula E."/>
            <person name="Lipzen A."/>
            <person name="Balint B."/>
            <person name="Henrissat B."/>
            <person name="Andreopoulos B."/>
            <person name="Martin F.M."/>
            <person name="Harder C.B."/>
            <person name="Rigling D."/>
            <person name="Ford K.L."/>
            <person name="Foster G.D."/>
            <person name="Pangilinan J."/>
            <person name="Papanicolaou A."/>
            <person name="Barry K."/>
            <person name="LaButti K."/>
            <person name="Viragh M."/>
            <person name="Koriabine M."/>
            <person name="Yan M."/>
            <person name="Riley R."/>
            <person name="Champramary S."/>
            <person name="Plett K.L."/>
            <person name="Tsai I.J."/>
            <person name="Slot J."/>
            <person name="Sipos G."/>
            <person name="Plett J."/>
            <person name="Nagy L.G."/>
            <person name="Grigoriev I.V."/>
        </authorList>
    </citation>
    <scope>NUCLEOTIDE SEQUENCE</scope>
    <source>
        <strain evidence="3">CCBAS 213</strain>
    </source>
</reference>
<feature type="compositionally biased region" description="Polar residues" evidence="1">
    <location>
        <begin position="429"/>
        <end position="445"/>
    </location>
</feature>
<keyword evidence="4" id="KW-1185">Reference proteome</keyword>